<accession>A0A5N1BQ91</accession>
<feature type="domain" description="Mga helix-turn-helix" evidence="3">
    <location>
        <begin position="7"/>
        <end position="77"/>
    </location>
</feature>
<comment type="caution">
    <text evidence="4">The sequence shown here is derived from an EMBL/GenBank/DDBJ whole genome shotgun (WGS) entry which is preliminary data.</text>
</comment>
<dbReference type="InterPro" id="IPR050661">
    <property type="entry name" value="BglG_antiterminators"/>
</dbReference>
<dbReference type="PANTHER" id="PTHR30185">
    <property type="entry name" value="CRYPTIC BETA-GLUCOSIDE BGL OPERON ANTITERMINATOR"/>
    <property type="match status" value="1"/>
</dbReference>
<keyword evidence="2" id="KW-0804">Transcription</keyword>
<sequence length="191" mass="22945">MVVEANIFNFIKYLEKQEGYVTSDSLSRLFHLSPKTVLNRIDQYNELLKSYDIYISKLPRKGIKLELNNEENINTFFEDNYVYFMTPDQRRDYIIMKLLMSSCPISNDEFQDELFVSYSTLQNDLVYVRDLLKKNNLYLSNIRKKGYEIKGEEKNIRQYFSQFVSKKTEIMSFFSIDSEIRIKKDLFYIIN</sequence>
<feature type="domain" description="Mga helix-turn-helix" evidence="3">
    <location>
        <begin position="86"/>
        <end position="163"/>
    </location>
</feature>
<dbReference type="Pfam" id="PF05043">
    <property type="entry name" value="Mga"/>
    <property type="match status" value="2"/>
</dbReference>
<evidence type="ECO:0000259" key="3">
    <source>
        <dbReference type="Pfam" id="PF05043"/>
    </source>
</evidence>
<dbReference type="EMBL" id="VYVN01000009">
    <property type="protein sequence ID" value="KAA9240339.1"/>
    <property type="molecule type" value="Genomic_DNA"/>
</dbReference>
<proteinExistence type="predicted"/>
<dbReference type="InterPro" id="IPR007737">
    <property type="entry name" value="Mga_HTH"/>
</dbReference>
<dbReference type="AlphaFoldDB" id="A0A5N1BQ91"/>
<feature type="non-terminal residue" evidence="4">
    <location>
        <position position="191"/>
    </location>
</feature>
<organism evidence="4 5">
    <name type="scientific">Aerococcus tenax</name>
    <dbReference type="NCBI Taxonomy" id="3078812"/>
    <lineage>
        <taxon>Bacteria</taxon>
        <taxon>Bacillati</taxon>
        <taxon>Bacillota</taxon>
        <taxon>Bacilli</taxon>
        <taxon>Lactobacillales</taxon>
        <taxon>Aerococcaceae</taxon>
        <taxon>Aerococcus</taxon>
    </lineage>
</organism>
<evidence type="ECO:0000313" key="5">
    <source>
        <dbReference type="Proteomes" id="UP000326476"/>
    </source>
</evidence>
<dbReference type="SUPFAM" id="SSF46785">
    <property type="entry name" value="Winged helix' DNA-binding domain"/>
    <property type="match status" value="1"/>
</dbReference>
<keyword evidence="5" id="KW-1185">Reference proteome</keyword>
<dbReference type="Proteomes" id="UP000326476">
    <property type="component" value="Unassembled WGS sequence"/>
</dbReference>
<dbReference type="Gene3D" id="1.10.10.10">
    <property type="entry name" value="Winged helix-like DNA-binding domain superfamily/Winged helix DNA-binding domain"/>
    <property type="match status" value="1"/>
</dbReference>
<evidence type="ECO:0000256" key="2">
    <source>
        <dbReference type="ARBA" id="ARBA00023163"/>
    </source>
</evidence>
<name>A0A5N1BQ91_9LACT</name>
<evidence type="ECO:0000313" key="4">
    <source>
        <dbReference type="EMBL" id="KAA9240339.1"/>
    </source>
</evidence>
<dbReference type="PANTHER" id="PTHR30185:SF18">
    <property type="entry name" value="TRANSCRIPTIONAL REGULATOR MTLR"/>
    <property type="match status" value="1"/>
</dbReference>
<protein>
    <recommendedName>
        <fullName evidence="3">Mga helix-turn-helix domain-containing protein</fullName>
    </recommendedName>
</protein>
<keyword evidence="1" id="KW-0805">Transcription regulation</keyword>
<evidence type="ECO:0000256" key="1">
    <source>
        <dbReference type="ARBA" id="ARBA00023015"/>
    </source>
</evidence>
<dbReference type="InterPro" id="IPR036390">
    <property type="entry name" value="WH_DNA-bd_sf"/>
</dbReference>
<dbReference type="InterPro" id="IPR036388">
    <property type="entry name" value="WH-like_DNA-bd_sf"/>
</dbReference>
<gene>
    <name evidence="4" type="ORF">F6I34_04625</name>
</gene>
<reference evidence="5" key="1">
    <citation type="submission" date="2019-09" db="EMBL/GenBank/DDBJ databases">
        <title>Draft genome sequence assemblies of isolates from the urinary tract.</title>
        <authorList>
            <person name="Mores C.R."/>
            <person name="Putonti C."/>
            <person name="Wolfe A.J."/>
        </authorList>
    </citation>
    <scope>NUCLEOTIDE SEQUENCE [LARGE SCALE GENOMIC DNA]</scope>
    <source>
        <strain evidence="5">UMB8614</strain>
    </source>
</reference>